<evidence type="ECO:0000313" key="1">
    <source>
        <dbReference type="EMBL" id="KAA6402211.1"/>
    </source>
</evidence>
<proteinExistence type="predicted"/>
<evidence type="ECO:0008006" key="3">
    <source>
        <dbReference type="Google" id="ProtNLM"/>
    </source>
</evidence>
<sequence length="110" mass="12116">MIEIFNGTYFYGCEAFTDGGGMYSYLEGVNCKLDLVDVVFQSCFPWDKGAGIYIGVSSGAYVQISETCQFWNCYAQTGGGIYSNISGGGKKIQHLMDALVLNQEMEEEQL</sequence>
<dbReference type="AlphaFoldDB" id="A0A5J4X4Q8"/>
<evidence type="ECO:0000313" key="2">
    <source>
        <dbReference type="Proteomes" id="UP000324800"/>
    </source>
</evidence>
<name>A0A5J4X4Q8_9EUKA</name>
<organism evidence="1 2">
    <name type="scientific">Streblomastix strix</name>
    <dbReference type="NCBI Taxonomy" id="222440"/>
    <lineage>
        <taxon>Eukaryota</taxon>
        <taxon>Metamonada</taxon>
        <taxon>Preaxostyla</taxon>
        <taxon>Oxymonadida</taxon>
        <taxon>Streblomastigidae</taxon>
        <taxon>Streblomastix</taxon>
    </lineage>
</organism>
<protein>
    <recommendedName>
        <fullName evidence="3">Right handed beta helix domain-containing protein</fullName>
    </recommendedName>
</protein>
<accession>A0A5J4X4Q8</accession>
<gene>
    <name evidence="1" type="ORF">EZS28_002263</name>
</gene>
<reference evidence="1 2" key="1">
    <citation type="submission" date="2019-03" db="EMBL/GenBank/DDBJ databases">
        <title>Single cell metagenomics reveals metabolic interactions within the superorganism composed of flagellate Streblomastix strix and complex community of Bacteroidetes bacteria on its surface.</title>
        <authorList>
            <person name="Treitli S.C."/>
            <person name="Kolisko M."/>
            <person name="Husnik F."/>
            <person name="Keeling P."/>
            <person name="Hampl V."/>
        </authorList>
    </citation>
    <scope>NUCLEOTIDE SEQUENCE [LARGE SCALE GENOMIC DNA]</scope>
    <source>
        <strain evidence="1">ST1C</strain>
    </source>
</reference>
<dbReference type="Proteomes" id="UP000324800">
    <property type="component" value="Unassembled WGS sequence"/>
</dbReference>
<comment type="caution">
    <text evidence="1">The sequence shown here is derived from an EMBL/GenBank/DDBJ whole genome shotgun (WGS) entry which is preliminary data.</text>
</comment>
<dbReference type="EMBL" id="SNRW01000270">
    <property type="protein sequence ID" value="KAA6402211.1"/>
    <property type="molecule type" value="Genomic_DNA"/>
</dbReference>